<dbReference type="GO" id="GO:0005886">
    <property type="term" value="C:plasma membrane"/>
    <property type="evidence" value="ECO:0007669"/>
    <property type="project" value="TreeGrafter"/>
</dbReference>
<organism evidence="2 3">
    <name type="scientific">Entotheonella factor</name>
    <dbReference type="NCBI Taxonomy" id="1429438"/>
    <lineage>
        <taxon>Bacteria</taxon>
        <taxon>Pseudomonadati</taxon>
        <taxon>Nitrospinota/Tectimicrobiota group</taxon>
        <taxon>Candidatus Tectimicrobiota</taxon>
        <taxon>Candidatus Entotheonellia</taxon>
        <taxon>Candidatus Entotheonellales</taxon>
        <taxon>Candidatus Entotheonellaceae</taxon>
        <taxon>Candidatus Entotheonella</taxon>
    </lineage>
</organism>
<dbReference type="EMBL" id="AZHW01001068">
    <property type="protein sequence ID" value="ETW94443.1"/>
    <property type="molecule type" value="Genomic_DNA"/>
</dbReference>
<gene>
    <name evidence="2" type="ORF">ETSY1_34840</name>
</gene>
<dbReference type="Proteomes" id="UP000019141">
    <property type="component" value="Unassembled WGS sequence"/>
</dbReference>
<dbReference type="Pfam" id="PF04224">
    <property type="entry name" value="DUF417"/>
    <property type="match status" value="1"/>
</dbReference>
<dbReference type="HOGENOM" id="CLU_2506534_0_0_7"/>
<evidence type="ECO:0000313" key="3">
    <source>
        <dbReference type="Proteomes" id="UP000019141"/>
    </source>
</evidence>
<evidence type="ECO:0000313" key="2">
    <source>
        <dbReference type="EMBL" id="ETW94443.1"/>
    </source>
</evidence>
<dbReference type="GO" id="GO:1901530">
    <property type="term" value="P:response to hypochlorite"/>
    <property type="evidence" value="ECO:0007669"/>
    <property type="project" value="TreeGrafter"/>
</dbReference>
<reference evidence="2 3" key="1">
    <citation type="journal article" date="2014" name="Nature">
        <title>An environmental bacterial taxon with a large and distinct metabolic repertoire.</title>
        <authorList>
            <person name="Wilson M.C."/>
            <person name="Mori T."/>
            <person name="Ruckert C."/>
            <person name="Uria A.R."/>
            <person name="Helf M.J."/>
            <person name="Takada K."/>
            <person name="Gernert C."/>
            <person name="Steffens U.A."/>
            <person name="Heycke N."/>
            <person name="Schmitt S."/>
            <person name="Rinke C."/>
            <person name="Helfrich E.J."/>
            <person name="Brachmann A.O."/>
            <person name="Gurgui C."/>
            <person name="Wakimoto T."/>
            <person name="Kracht M."/>
            <person name="Crusemann M."/>
            <person name="Hentschel U."/>
            <person name="Abe I."/>
            <person name="Matsunaga S."/>
            <person name="Kalinowski J."/>
            <person name="Takeyama H."/>
            <person name="Piel J."/>
        </authorList>
    </citation>
    <scope>NUCLEOTIDE SEQUENCE [LARGE SCALE GENOMIC DNA]</scope>
    <source>
        <strain evidence="3">TSY1</strain>
    </source>
</reference>
<dbReference type="AlphaFoldDB" id="W4L8N5"/>
<keyword evidence="1" id="KW-0472">Membrane</keyword>
<dbReference type="PANTHER" id="PTHR40106">
    <property type="entry name" value="INNER MEMBRANE PROTEIN RCLC"/>
    <property type="match status" value="1"/>
</dbReference>
<keyword evidence="1" id="KW-1133">Transmembrane helix</keyword>
<feature type="transmembrane region" description="Helical" evidence="1">
    <location>
        <begin position="26"/>
        <end position="44"/>
    </location>
</feature>
<keyword evidence="1" id="KW-0812">Transmembrane</keyword>
<accession>W4L8N5</accession>
<dbReference type="PANTHER" id="PTHR40106:SF1">
    <property type="entry name" value="INNER MEMBRANE PROTEIN RCLC"/>
    <property type="match status" value="1"/>
</dbReference>
<comment type="caution">
    <text evidence="2">The sequence shown here is derived from an EMBL/GenBank/DDBJ whole genome shotgun (WGS) entry which is preliminary data.</text>
</comment>
<dbReference type="InterPro" id="IPR007339">
    <property type="entry name" value="RclC-like"/>
</dbReference>
<name>W4L8N5_ENTF1</name>
<sequence length="85" mass="9162">MAMATQSGPATSIVSRRTSSNATQRLGIHLIRYGLVLVLTWIGAMKFTAYEANGIQPLVANSPLMSWVSITSSASKRFPICWGSC</sequence>
<protein>
    <submittedName>
        <fullName evidence="2">Uncharacterized protein</fullName>
    </submittedName>
</protein>
<dbReference type="PATRIC" id="fig|1429438.4.peg.6556"/>
<proteinExistence type="predicted"/>
<evidence type="ECO:0000256" key="1">
    <source>
        <dbReference type="SAM" id="Phobius"/>
    </source>
</evidence>
<keyword evidence="3" id="KW-1185">Reference proteome</keyword>